<evidence type="ECO:0008006" key="3">
    <source>
        <dbReference type="Google" id="ProtNLM"/>
    </source>
</evidence>
<dbReference type="InterPro" id="IPR052741">
    <property type="entry name" value="Mitochondrial_HTD2"/>
</dbReference>
<accession>A0A8K0X5P3</accession>
<dbReference type="GO" id="GO:0019171">
    <property type="term" value="F:(3R)-hydroxyacyl-[acyl-carrier-protein] dehydratase activity"/>
    <property type="evidence" value="ECO:0007669"/>
    <property type="project" value="TreeGrafter"/>
</dbReference>
<dbReference type="Proteomes" id="UP000813385">
    <property type="component" value="Unassembled WGS sequence"/>
</dbReference>
<dbReference type="PANTHER" id="PTHR28152">
    <property type="entry name" value="HYDROXYACYL-THIOESTER DEHYDRATASE TYPE 2, MITOCHONDRIAL"/>
    <property type="match status" value="1"/>
</dbReference>
<protein>
    <recommendedName>
        <fullName evidence="3">Mesaconyl-C4 CoA hydratase</fullName>
    </recommendedName>
</protein>
<sequence length="349" mass="38440">MSREVPRNLGRTVRLVAAPGRRWFTTSRPATSSKAICASEAVEQLTHKFQGQTTVRRQILDANQLQKLSLTLGRREIGGVDVSDTPPATGTPVPPGWHLVYFTPNGVESELGPDGTDRTFNSPAPFTRRMWAGGRMAWPAAGGEDAALRVGDEVEERTRFVGATAKANKAGQEMVLVEIEKELWGPRGLGVVDQRSWIFRPEVQATSGSTKRLTDADTLGPSISRDELVDGLPQRQVRWSPVGLFRFSALTFNGHKIHYNQTWTNEVEGHPGEVVHGPLNLIGMLDYWRDHHGQEVGPRAISYRALAPIYAGESYVIRTGDVRKTEEGTSHEVTVDKKGVTSMRGEILA</sequence>
<name>A0A8K0X5P3_9PEZI</name>
<dbReference type="SUPFAM" id="SSF54637">
    <property type="entry name" value="Thioesterase/thiol ester dehydrase-isomerase"/>
    <property type="match status" value="1"/>
</dbReference>
<dbReference type="EMBL" id="JAGPXD010000003">
    <property type="protein sequence ID" value="KAH7363030.1"/>
    <property type="molecule type" value="Genomic_DNA"/>
</dbReference>
<organism evidence="1 2">
    <name type="scientific">Plectosphaerella cucumerina</name>
    <dbReference type="NCBI Taxonomy" id="40658"/>
    <lineage>
        <taxon>Eukaryota</taxon>
        <taxon>Fungi</taxon>
        <taxon>Dikarya</taxon>
        <taxon>Ascomycota</taxon>
        <taxon>Pezizomycotina</taxon>
        <taxon>Sordariomycetes</taxon>
        <taxon>Hypocreomycetidae</taxon>
        <taxon>Glomerellales</taxon>
        <taxon>Plectosphaerellaceae</taxon>
        <taxon>Plectosphaerella</taxon>
    </lineage>
</organism>
<evidence type="ECO:0000313" key="2">
    <source>
        <dbReference type="Proteomes" id="UP000813385"/>
    </source>
</evidence>
<keyword evidence="2" id="KW-1185">Reference proteome</keyword>
<dbReference type="AlphaFoldDB" id="A0A8K0X5P3"/>
<proteinExistence type="predicted"/>
<reference evidence="1" key="1">
    <citation type="journal article" date="2021" name="Nat. Commun.">
        <title>Genetic determinants of endophytism in the Arabidopsis root mycobiome.</title>
        <authorList>
            <person name="Mesny F."/>
            <person name="Miyauchi S."/>
            <person name="Thiergart T."/>
            <person name="Pickel B."/>
            <person name="Atanasova L."/>
            <person name="Karlsson M."/>
            <person name="Huettel B."/>
            <person name="Barry K.W."/>
            <person name="Haridas S."/>
            <person name="Chen C."/>
            <person name="Bauer D."/>
            <person name="Andreopoulos W."/>
            <person name="Pangilinan J."/>
            <person name="LaButti K."/>
            <person name="Riley R."/>
            <person name="Lipzen A."/>
            <person name="Clum A."/>
            <person name="Drula E."/>
            <person name="Henrissat B."/>
            <person name="Kohler A."/>
            <person name="Grigoriev I.V."/>
            <person name="Martin F.M."/>
            <person name="Hacquard S."/>
        </authorList>
    </citation>
    <scope>NUCLEOTIDE SEQUENCE</scope>
    <source>
        <strain evidence="1">MPI-CAGE-AT-0016</strain>
    </source>
</reference>
<gene>
    <name evidence="1" type="ORF">B0T11DRAFT_281938</name>
</gene>
<comment type="caution">
    <text evidence="1">The sequence shown here is derived from an EMBL/GenBank/DDBJ whole genome shotgun (WGS) entry which is preliminary data.</text>
</comment>
<dbReference type="InterPro" id="IPR029069">
    <property type="entry name" value="HotDog_dom_sf"/>
</dbReference>
<dbReference type="Gene3D" id="3.10.129.10">
    <property type="entry name" value="Hotdog Thioesterase"/>
    <property type="match status" value="1"/>
</dbReference>
<dbReference type="FunFam" id="3.10.129.10:FF:000103">
    <property type="entry name" value="WGS project CABT00000000 data, contig 2.1"/>
    <property type="match status" value="1"/>
</dbReference>
<dbReference type="PANTHER" id="PTHR28152:SF2">
    <property type="entry name" value="N-TERMINAL OF MAOC-LIKE DEHYDRATASE DOMAIN-CONTAINING PROTEIN"/>
    <property type="match status" value="1"/>
</dbReference>
<dbReference type="OrthoDB" id="3257538at2759"/>
<dbReference type="GO" id="GO:0005739">
    <property type="term" value="C:mitochondrion"/>
    <property type="evidence" value="ECO:0007669"/>
    <property type="project" value="TreeGrafter"/>
</dbReference>
<evidence type="ECO:0000313" key="1">
    <source>
        <dbReference type="EMBL" id="KAH7363030.1"/>
    </source>
</evidence>